<dbReference type="EMBL" id="BAAAPF010000027">
    <property type="protein sequence ID" value="GAA2115501.1"/>
    <property type="molecule type" value="Genomic_DNA"/>
</dbReference>
<evidence type="ECO:0000313" key="2">
    <source>
        <dbReference type="Proteomes" id="UP001500443"/>
    </source>
</evidence>
<proteinExistence type="predicted"/>
<accession>A0ABN2XRM9</accession>
<name>A0ABN2XRM9_9ACTN</name>
<dbReference type="Proteomes" id="UP001500443">
    <property type="component" value="Unassembled WGS sequence"/>
</dbReference>
<comment type="caution">
    <text evidence="1">The sequence shown here is derived from an EMBL/GenBank/DDBJ whole genome shotgun (WGS) entry which is preliminary data.</text>
</comment>
<sequence>MLAYFRDFYGEDAFRWDEEVVFYRLRPHWMTVFAPDAARLGVG</sequence>
<evidence type="ECO:0000313" key="1">
    <source>
        <dbReference type="EMBL" id="GAA2115501.1"/>
    </source>
</evidence>
<organism evidence="1 2">
    <name type="scientific">Streptomyces synnematoformans</name>
    <dbReference type="NCBI Taxonomy" id="415721"/>
    <lineage>
        <taxon>Bacteria</taxon>
        <taxon>Bacillati</taxon>
        <taxon>Actinomycetota</taxon>
        <taxon>Actinomycetes</taxon>
        <taxon>Kitasatosporales</taxon>
        <taxon>Streptomycetaceae</taxon>
        <taxon>Streptomyces</taxon>
    </lineage>
</organism>
<keyword evidence="2" id="KW-1185">Reference proteome</keyword>
<gene>
    <name evidence="1" type="ORF">GCM10009802_15510</name>
</gene>
<reference evidence="1 2" key="1">
    <citation type="journal article" date="2019" name="Int. J. Syst. Evol. Microbiol.">
        <title>The Global Catalogue of Microorganisms (GCM) 10K type strain sequencing project: providing services to taxonomists for standard genome sequencing and annotation.</title>
        <authorList>
            <consortium name="The Broad Institute Genomics Platform"/>
            <consortium name="The Broad Institute Genome Sequencing Center for Infectious Disease"/>
            <person name="Wu L."/>
            <person name="Ma J."/>
        </authorList>
    </citation>
    <scope>NUCLEOTIDE SEQUENCE [LARGE SCALE GENOMIC DNA]</scope>
    <source>
        <strain evidence="1 2">JCM 15481</strain>
    </source>
</reference>
<protein>
    <submittedName>
        <fullName evidence="1">Uncharacterized protein</fullName>
    </submittedName>
</protein>